<dbReference type="Proteomes" id="UP000199026">
    <property type="component" value="Unassembled WGS sequence"/>
</dbReference>
<proteinExistence type="predicted"/>
<keyword evidence="2" id="KW-1185">Reference proteome</keyword>
<dbReference type="AlphaFoldDB" id="A0A1H3ITQ2"/>
<dbReference type="STRING" id="576131.SAMN05444486_1011267"/>
<evidence type="ECO:0000313" key="2">
    <source>
        <dbReference type="Proteomes" id="UP000199026"/>
    </source>
</evidence>
<dbReference type="EMBL" id="FNPR01000001">
    <property type="protein sequence ID" value="SDY31081.1"/>
    <property type="molecule type" value="Genomic_DNA"/>
</dbReference>
<accession>A0A1H3ITQ2</accession>
<reference evidence="1 2" key="1">
    <citation type="submission" date="2016-10" db="EMBL/GenBank/DDBJ databases">
        <authorList>
            <person name="de Groot N.N."/>
        </authorList>
    </citation>
    <scope>NUCLEOTIDE SEQUENCE [LARGE SCALE GENOMIC DNA]</scope>
    <source>
        <strain evidence="1 2">DSM 24677</strain>
    </source>
</reference>
<evidence type="ECO:0000313" key="1">
    <source>
        <dbReference type="EMBL" id="SDY31081.1"/>
    </source>
</evidence>
<name>A0A1H3ITQ2_9RHOB</name>
<sequence>MKIRANTRLDHVGFILLSFVTAFKKLSEVNVMAQRIHFGTPLRKGQRRLERHKAALAQLQSRSDQFGPNVRVN</sequence>
<gene>
    <name evidence="1" type="ORF">SAMN05444486_1011267</name>
</gene>
<organism evidence="1 2">
    <name type="scientific">Lentibacter algarum</name>
    <dbReference type="NCBI Taxonomy" id="576131"/>
    <lineage>
        <taxon>Bacteria</taxon>
        <taxon>Pseudomonadati</taxon>
        <taxon>Pseudomonadota</taxon>
        <taxon>Alphaproteobacteria</taxon>
        <taxon>Rhodobacterales</taxon>
        <taxon>Roseobacteraceae</taxon>
        <taxon>Lentibacter</taxon>
    </lineage>
</organism>
<protein>
    <submittedName>
        <fullName evidence="1">Uncharacterized protein</fullName>
    </submittedName>
</protein>